<protein>
    <submittedName>
        <fullName evidence="5">Aldolase</fullName>
    </submittedName>
</protein>
<keyword evidence="2" id="KW-0479">Metal-binding</keyword>
<feature type="domain" description="HpcH/HpaI aldolase/citrate lyase" evidence="4">
    <location>
        <begin position="18"/>
        <end position="240"/>
    </location>
</feature>
<dbReference type="SUPFAM" id="SSF51621">
    <property type="entry name" value="Phosphoenolpyruvate/pyruvate domain"/>
    <property type="match status" value="1"/>
</dbReference>
<evidence type="ECO:0000256" key="3">
    <source>
        <dbReference type="ARBA" id="ARBA00023239"/>
    </source>
</evidence>
<sequence>MTTPNFRERLRHGEPMMGTFLKTPSAIVCEVLGLTPLACVCIDAEHAPFGRMELDSCLAALRAAGMPALVRVQTGTAGEILTALDSGATGVVLPHVITGEQAAEGVRLSHYGNGGRGYAGSSRAAGYTTKTMAQHLRDSAATTTVIAQIEDREALPNLDAIAATKGIDCLFVGRMDLTLSLGATSPLAPIVIDAVDQICAAGRRHGKAVGMFVPGGENCADWQRKGATLFLLASDQQFMIDGARALMSKIAAPA</sequence>
<proteinExistence type="inferred from homology"/>
<dbReference type="Pfam" id="PF03328">
    <property type="entry name" value="HpcH_HpaI"/>
    <property type="match status" value="1"/>
</dbReference>
<gene>
    <name evidence="5" type="ORF">C7C56_024730</name>
</gene>
<dbReference type="EMBL" id="PXWF02000312">
    <property type="protein sequence ID" value="PWF41453.1"/>
    <property type="molecule type" value="Genomic_DNA"/>
</dbReference>
<evidence type="ECO:0000256" key="2">
    <source>
        <dbReference type="ARBA" id="ARBA00022723"/>
    </source>
</evidence>
<dbReference type="InterPro" id="IPR015813">
    <property type="entry name" value="Pyrv/PenolPyrv_kinase-like_dom"/>
</dbReference>
<name>A0A2U2HDZ8_9BURK</name>
<organism evidence="5 6">
    <name type="scientific">Massilia glaciei</name>
    <dbReference type="NCBI Taxonomy" id="1524097"/>
    <lineage>
        <taxon>Bacteria</taxon>
        <taxon>Pseudomonadati</taxon>
        <taxon>Pseudomonadota</taxon>
        <taxon>Betaproteobacteria</taxon>
        <taxon>Burkholderiales</taxon>
        <taxon>Oxalobacteraceae</taxon>
        <taxon>Telluria group</taxon>
        <taxon>Massilia</taxon>
    </lineage>
</organism>
<evidence type="ECO:0000313" key="5">
    <source>
        <dbReference type="EMBL" id="PWF41453.1"/>
    </source>
</evidence>
<dbReference type="PANTHER" id="PTHR30502:SF0">
    <property type="entry name" value="PHOSPHOENOLPYRUVATE CARBOXYLASE FAMILY PROTEIN"/>
    <property type="match status" value="1"/>
</dbReference>
<dbReference type="InterPro" id="IPR050251">
    <property type="entry name" value="HpcH-HpaI_aldolase"/>
</dbReference>
<dbReference type="Proteomes" id="UP000241421">
    <property type="component" value="Unassembled WGS sequence"/>
</dbReference>
<comment type="caution">
    <text evidence="5">The sequence shown here is derived from an EMBL/GenBank/DDBJ whole genome shotgun (WGS) entry which is preliminary data.</text>
</comment>
<keyword evidence="6" id="KW-1185">Reference proteome</keyword>
<evidence type="ECO:0000313" key="6">
    <source>
        <dbReference type="Proteomes" id="UP000241421"/>
    </source>
</evidence>
<keyword evidence="3" id="KW-0456">Lyase</keyword>
<dbReference type="Gene3D" id="3.20.20.60">
    <property type="entry name" value="Phosphoenolpyruvate-binding domains"/>
    <property type="match status" value="1"/>
</dbReference>
<dbReference type="GO" id="GO:0005737">
    <property type="term" value="C:cytoplasm"/>
    <property type="evidence" value="ECO:0007669"/>
    <property type="project" value="TreeGrafter"/>
</dbReference>
<evidence type="ECO:0000256" key="1">
    <source>
        <dbReference type="ARBA" id="ARBA00005568"/>
    </source>
</evidence>
<evidence type="ECO:0000259" key="4">
    <source>
        <dbReference type="Pfam" id="PF03328"/>
    </source>
</evidence>
<comment type="similarity">
    <text evidence="1">Belongs to the HpcH/HpaI aldolase family.</text>
</comment>
<accession>A0A2U2HDZ8</accession>
<dbReference type="InterPro" id="IPR040442">
    <property type="entry name" value="Pyrv_kinase-like_dom_sf"/>
</dbReference>
<reference evidence="5 6" key="1">
    <citation type="submission" date="2018-04" db="EMBL/GenBank/DDBJ databases">
        <title>Massilia violaceinigra sp. nov., a novel purple-pigmented bacterium isolated from Tianshan glacier, Xinjiang, China.</title>
        <authorList>
            <person name="Wang H."/>
        </authorList>
    </citation>
    <scope>NUCLEOTIDE SEQUENCE [LARGE SCALE GENOMIC DNA]</scope>
    <source>
        <strain evidence="5 6">B448-2</strain>
    </source>
</reference>
<dbReference type="GO" id="GO:0016832">
    <property type="term" value="F:aldehyde-lyase activity"/>
    <property type="evidence" value="ECO:0007669"/>
    <property type="project" value="TreeGrafter"/>
</dbReference>
<dbReference type="InterPro" id="IPR005000">
    <property type="entry name" value="Aldolase/citrate-lyase_domain"/>
</dbReference>
<dbReference type="RefSeq" id="WP_106760014.1">
    <property type="nucleotide sequence ID" value="NZ_PXWF02000312.1"/>
</dbReference>
<dbReference type="AlphaFoldDB" id="A0A2U2HDZ8"/>
<dbReference type="PANTHER" id="PTHR30502">
    <property type="entry name" value="2-KETO-3-DEOXY-L-RHAMNONATE ALDOLASE"/>
    <property type="match status" value="1"/>
</dbReference>
<dbReference type="GO" id="GO:0046872">
    <property type="term" value="F:metal ion binding"/>
    <property type="evidence" value="ECO:0007669"/>
    <property type="project" value="UniProtKB-KW"/>
</dbReference>
<dbReference type="OrthoDB" id="86160at2"/>